<dbReference type="NCBIfam" id="TIGR01730">
    <property type="entry name" value="RND_mfp"/>
    <property type="match status" value="1"/>
</dbReference>
<organism evidence="5 6">
    <name type="scientific">Haloferula rosea</name>
    <dbReference type="NCBI Taxonomy" id="490093"/>
    <lineage>
        <taxon>Bacteria</taxon>
        <taxon>Pseudomonadati</taxon>
        <taxon>Verrucomicrobiota</taxon>
        <taxon>Verrucomicrobiia</taxon>
        <taxon>Verrucomicrobiales</taxon>
        <taxon>Verrucomicrobiaceae</taxon>
        <taxon>Haloferula</taxon>
    </lineage>
</organism>
<comment type="caution">
    <text evidence="5">The sequence shown here is derived from an EMBL/GenBank/DDBJ whole genome shotgun (WGS) entry which is preliminary data.</text>
</comment>
<feature type="compositionally biased region" description="Polar residues" evidence="2">
    <location>
        <begin position="398"/>
        <end position="407"/>
    </location>
</feature>
<dbReference type="InterPro" id="IPR006143">
    <property type="entry name" value="RND_pump_MFP"/>
</dbReference>
<dbReference type="Pfam" id="PF25973">
    <property type="entry name" value="BSH_CzcB"/>
    <property type="match status" value="1"/>
</dbReference>
<sequence length="407" mass="44329">MSQTSNLRQNLAWLGVLLVLGITAWFGWKALRDSKPGEAAGAGPGGRPPSTVITRPVERREVVEHLTATGTLRAVRRAEVAARESAAVDAILVDEGDQVKAGAVLARLDNRRIEAQLQEGRASLTAIKAELSQREAEHQRAIRDEEMMRELWDERAVSEREFLDSARELKVAAARSEAAKEAILAAEKRLELLEVRSVDLAIKAPFDGRVVARHTELGEWVNEGDPVVTLLSTGEVEAWLQLPERHASALKVTTPDEVEIRLPGRSEVVKADRVSLIPDVEGRSRLFSLIAHIPDPENRFTPGTSVEAKVPLGTPAPQLVVPSDAILSSFSGTFLFVPGEAGQGPPVARRVPVQVLFERHSEAVITSEELKPGDPVIVEGNERLFPGTPLDPKPWSDTRGNPSTETP</sequence>
<keyword evidence="3" id="KW-0472">Membrane</keyword>
<feature type="region of interest" description="Disordered" evidence="2">
    <location>
        <begin position="373"/>
        <end position="407"/>
    </location>
</feature>
<comment type="similarity">
    <text evidence="1">Belongs to the membrane fusion protein (MFP) (TC 8.A.1) family.</text>
</comment>
<accession>A0A934VEC8</accession>
<evidence type="ECO:0000256" key="1">
    <source>
        <dbReference type="ARBA" id="ARBA00009477"/>
    </source>
</evidence>
<name>A0A934VEC8_9BACT</name>
<dbReference type="Gene3D" id="2.40.420.20">
    <property type="match status" value="1"/>
</dbReference>
<dbReference type="PANTHER" id="PTHR30469:SF15">
    <property type="entry name" value="HLYD FAMILY OF SECRETION PROTEINS"/>
    <property type="match status" value="1"/>
</dbReference>
<dbReference type="PANTHER" id="PTHR30469">
    <property type="entry name" value="MULTIDRUG RESISTANCE PROTEIN MDTA"/>
    <property type="match status" value="1"/>
</dbReference>
<dbReference type="AlphaFoldDB" id="A0A934VEC8"/>
<dbReference type="Gene3D" id="1.10.287.470">
    <property type="entry name" value="Helix hairpin bin"/>
    <property type="match status" value="1"/>
</dbReference>
<evidence type="ECO:0000256" key="2">
    <source>
        <dbReference type="SAM" id="MobiDB-lite"/>
    </source>
</evidence>
<dbReference type="RefSeq" id="WP_200278624.1">
    <property type="nucleotide sequence ID" value="NZ_JAENII010000005.1"/>
</dbReference>
<keyword evidence="6" id="KW-1185">Reference proteome</keyword>
<proteinExistence type="inferred from homology"/>
<feature type="transmembrane region" description="Helical" evidence="3">
    <location>
        <begin position="12"/>
        <end position="28"/>
    </location>
</feature>
<keyword evidence="3" id="KW-1133">Transmembrane helix</keyword>
<evidence type="ECO:0000313" key="5">
    <source>
        <dbReference type="EMBL" id="MBK1827179.1"/>
    </source>
</evidence>
<dbReference type="EMBL" id="JAENII010000005">
    <property type="protein sequence ID" value="MBK1827179.1"/>
    <property type="molecule type" value="Genomic_DNA"/>
</dbReference>
<evidence type="ECO:0000256" key="3">
    <source>
        <dbReference type="SAM" id="Phobius"/>
    </source>
</evidence>
<dbReference type="Gene3D" id="2.40.50.100">
    <property type="match status" value="1"/>
</dbReference>
<evidence type="ECO:0000259" key="4">
    <source>
        <dbReference type="Pfam" id="PF25973"/>
    </source>
</evidence>
<feature type="domain" description="CzcB-like barrel-sandwich hybrid" evidence="4">
    <location>
        <begin position="77"/>
        <end position="229"/>
    </location>
</feature>
<gene>
    <name evidence="5" type="ORF">JIN81_09110</name>
</gene>
<evidence type="ECO:0000313" key="6">
    <source>
        <dbReference type="Proteomes" id="UP000658278"/>
    </source>
</evidence>
<dbReference type="GO" id="GO:0015562">
    <property type="term" value="F:efflux transmembrane transporter activity"/>
    <property type="evidence" value="ECO:0007669"/>
    <property type="project" value="TreeGrafter"/>
</dbReference>
<dbReference type="Proteomes" id="UP000658278">
    <property type="component" value="Unassembled WGS sequence"/>
</dbReference>
<dbReference type="Gene3D" id="2.40.30.170">
    <property type="match status" value="1"/>
</dbReference>
<keyword evidence="3" id="KW-0812">Transmembrane</keyword>
<dbReference type="SUPFAM" id="SSF111369">
    <property type="entry name" value="HlyD-like secretion proteins"/>
    <property type="match status" value="1"/>
</dbReference>
<dbReference type="GO" id="GO:1990281">
    <property type="term" value="C:efflux pump complex"/>
    <property type="evidence" value="ECO:0007669"/>
    <property type="project" value="TreeGrafter"/>
</dbReference>
<dbReference type="InterPro" id="IPR058647">
    <property type="entry name" value="BSH_CzcB-like"/>
</dbReference>
<reference evidence="5" key="1">
    <citation type="submission" date="2021-01" db="EMBL/GenBank/DDBJ databases">
        <title>Modified the classification status of verrucomicrobia.</title>
        <authorList>
            <person name="Feng X."/>
        </authorList>
    </citation>
    <scope>NUCLEOTIDE SEQUENCE</scope>
    <source>
        <strain evidence="5">KCTC 22201</strain>
    </source>
</reference>
<protein>
    <submittedName>
        <fullName evidence="5">Efflux RND transporter periplasmic adaptor subunit</fullName>
    </submittedName>
</protein>